<dbReference type="Proteomes" id="UP000054217">
    <property type="component" value="Unassembled WGS sequence"/>
</dbReference>
<accession>A0A0C3JI83</accession>
<proteinExistence type="predicted"/>
<name>A0A0C3JI83_PISTI</name>
<reference evidence="1 2" key="1">
    <citation type="submission" date="2014-04" db="EMBL/GenBank/DDBJ databases">
        <authorList>
            <consortium name="DOE Joint Genome Institute"/>
            <person name="Kuo A."/>
            <person name="Kohler A."/>
            <person name="Costa M.D."/>
            <person name="Nagy L.G."/>
            <person name="Floudas D."/>
            <person name="Copeland A."/>
            <person name="Barry K.W."/>
            <person name="Cichocki N."/>
            <person name="Veneault-Fourrey C."/>
            <person name="LaButti K."/>
            <person name="Lindquist E.A."/>
            <person name="Lipzen A."/>
            <person name="Lundell T."/>
            <person name="Morin E."/>
            <person name="Murat C."/>
            <person name="Sun H."/>
            <person name="Tunlid A."/>
            <person name="Henrissat B."/>
            <person name="Grigoriev I.V."/>
            <person name="Hibbett D.S."/>
            <person name="Martin F."/>
            <person name="Nordberg H.P."/>
            <person name="Cantor M.N."/>
            <person name="Hua S.X."/>
        </authorList>
    </citation>
    <scope>NUCLEOTIDE SEQUENCE [LARGE SCALE GENOMIC DNA]</scope>
    <source>
        <strain evidence="1 2">Marx 270</strain>
    </source>
</reference>
<protein>
    <submittedName>
        <fullName evidence="1">Uncharacterized protein</fullName>
    </submittedName>
</protein>
<evidence type="ECO:0000313" key="1">
    <source>
        <dbReference type="EMBL" id="KIO08788.1"/>
    </source>
</evidence>
<dbReference type="InParanoid" id="A0A0C3JI83"/>
<keyword evidence="2" id="KW-1185">Reference proteome</keyword>
<dbReference type="AlphaFoldDB" id="A0A0C3JI83"/>
<gene>
    <name evidence="1" type="ORF">M404DRAFT_326471</name>
</gene>
<reference evidence="2" key="2">
    <citation type="submission" date="2015-01" db="EMBL/GenBank/DDBJ databases">
        <title>Evolutionary Origins and Diversification of the Mycorrhizal Mutualists.</title>
        <authorList>
            <consortium name="DOE Joint Genome Institute"/>
            <consortium name="Mycorrhizal Genomics Consortium"/>
            <person name="Kohler A."/>
            <person name="Kuo A."/>
            <person name="Nagy L.G."/>
            <person name="Floudas D."/>
            <person name="Copeland A."/>
            <person name="Barry K.W."/>
            <person name="Cichocki N."/>
            <person name="Veneault-Fourrey C."/>
            <person name="LaButti K."/>
            <person name="Lindquist E.A."/>
            <person name="Lipzen A."/>
            <person name="Lundell T."/>
            <person name="Morin E."/>
            <person name="Murat C."/>
            <person name="Riley R."/>
            <person name="Ohm R."/>
            <person name="Sun H."/>
            <person name="Tunlid A."/>
            <person name="Henrissat B."/>
            <person name="Grigoriev I.V."/>
            <person name="Hibbett D.S."/>
            <person name="Martin F."/>
        </authorList>
    </citation>
    <scope>NUCLEOTIDE SEQUENCE [LARGE SCALE GENOMIC DNA]</scope>
    <source>
        <strain evidence="2">Marx 270</strain>
    </source>
</reference>
<sequence>MTVITTTAKLLLPLPPRPHQRLQQLQATTVITRGNTTSATSVGYLAADYPPYWLAWTQHKQTSRNIPSYHDKITQN</sequence>
<organism evidence="1 2">
    <name type="scientific">Pisolithus tinctorius Marx 270</name>
    <dbReference type="NCBI Taxonomy" id="870435"/>
    <lineage>
        <taxon>Eukaryota</taxon>
        <taxon>Fungi</taxon>
        <taxon>Dikarya</taxon>
        <taxon>Basidiomycota</taxon>
        <taxon>Agaricomycotina</taxon>
        <taxon>Agaricomycetes</taxon>
        <taxon>Agaricomycetidae</taxon>
        <taxon>Boletales</taxon>
        <taxon>Sclerodermatineae</taxon>
        <taxon>Pisolithaceae</taxon>
        <taxon>Pisolithus</taxon>
    </lineage>
</organism>
<dbReference type="HOGENOM" id="CLU_2655467_0_0_1"/>
<evidence type="ECO:0000313" key="2">
    <source>
        <dbReference type="Proteomes" id="UP000054217"/>
    </source>
</evidence>
<dbReference type="EMBL" id="KN831956">
    <property type="protein sequence ID" value="KIO08788.1"/>
    <property type="molecule type" value="Genomic_DNA"/>
</dbReference>